<dbReference type="Gene3D" id="2.10.25.10">
    <property type="entry name" value="Laminin"/>
    <property type="match status" value="1"/>
</dbReference>
<dbReference type="OMA" id="LGECECP"/>
<feature type="domain" description="EGF-like" evidence="6">
    <location>
        <begin position="203"/>
        <end position="241"/>
    </location>
</feature>
<comment type="subcellular location">
    <subcellularLocation>
        <location evidence="1">Golgi apparatus membrane</location>
        <topology evidence="1">Single-pass type II membrane protein</topology>
    </subcellularLocation>
</comment>
<sequence length="682" mass="74838">MSRRLALLVLLFSVVLVLTQAEDAVLKTAVEGKPFNVFQELKKECDPGCQQCNRELGECECPYGLSGPTCQVALWPACRTSTAAGLPVFVGRRAPRNCHCYRQLFRATCLPGSESRCSSHTVAHWPDLKCFEQPDKPEQEQLSELPDTLDDPAYRWRKGVLLPAPAGGTGVEGAAGGAAAAEHKDFQTLPAPPALKEIGDTVALGKCPNRCRDRGICIANSETVKTPSCLCHPGFTGTDCADVVPPASLPLLCPNGCGGRGKCAAGFCACDPPYWGIGCSRSKAYQPVPDSISHPYYPSLKVYMYDIPISVVGPQPFDDGDATVYLIYQASMHLMNAFLADTGGVRTQNPWEANLFYVPTFAYFSTANLGDPTAAVVRAIDWVSSKFPFFARHGGRDHFVVLTADRGACYLKPLNQTRNLIRLVHFGLEKPNLTEMGPLVEEREYGCFKSGRDVVLAPYFRPKASVVRAVHEKLLAPGGAEELLKDKSVLFFFSGDVRHHEPEYSGGVRQALSALLSNTTTTTTGSGSGPAPPDDVVFKAGSQPITAEEYEQLLGRAKFCLAPYGHGWGIRLTHALMHACVPVIIQDRVRQPWEDLLHYPDFSIRVAKSQLPRLVELLRAVPAEDVARLMREGARVYRAFVWQPELGGLAYNYTIASLRRRLSHIRGELYEAGTRRRRGRQL</sequence>
<feature type="chain" id="PRO_5014373423" description="EGF-like domain-containing protein" evidence="5">
    <location>
        <begin position="22"/>
        <end position="682"/>
    </location>
</feature>
<evidence type="ECO:0000313" key="7">
    <source>
        <dbReference type="EMBL" id="PNW82331.1"/>
    </source>
</evidence>
<proteinExistence type="inferred from homology"/>
<feature type="disulfide bond" evidence="4">
    <location>
        <begin position="207"/>
        <end position="217"/>
    </location>
</feature>
<dbReference type="GeneID" id="5723624"/>
<comment type="caution">
    <text evidence="4">Lacks conserved residue(s) required for the propagation of feature annotation.</text>
</comment>
<dbReference type="InterPro" id="IPR040911">
    <property type="entry name" value="Exostosin_GT47"/>
</dbReference>
<name>A0A2K3DP78_CHLRE</name>
<dbReference type="CDD" id="cd00054">
    <property type="entry name" value="EGF_CA"/>
    <property type="match status" value="1"/>
</dbReference>
<dbReference type="GO" id="GO:0016757">
    <property type="term" value="F:glycosyltransferase activity"/>
    <property type="evidence" value="ECO:0007669"/>
    <property type="project" value="InterPro"/>
</dbReference>
<evidence type="ECO:0000313" key="8">
    <source>
        <dbReference type="Proteomes" id="UP000006906"/>
    </source>
</evidence>
<evidence type="ECO:0000259" key="6">
    <source>
        <dbReference type="PROSITE" id="PS50026"/>
    </source>
</evidence>
<dbReference type="EMBL" id="CM008967">
    <property type="protein sequence ID" value="PNW82331.1"/>
    <property type="molecule type" value="Genomic_DNA"/>
</dbReference>
<dbReference type="InterPro" id="IPR000742">
    <property type="entry name" value="EGF"/>
</dbReference>
<keyword evidence="5" id="KW-0732">Signal</keyword>
<evidence type="ECO:0000256" key="5">
    <source>
        <dbReference type="SAM" id="SignalP"/>
    </source>
</evidence>
<dbReference type="AlphaFoldDB" id="A0A2K3DP78"/>
<dbReference type="PROSITE" id="PS01186">
    <property type="entry name" value="EGF_2"/>
    <property type="match status" value="1"/>
</dbReference>
<keyword evidence="8" id="KW-1185">Reference proteome</keyword>
<dbReference type="Gramene" id="PNW82331">
    <property type="protein sequence ID" value="PNW82331"/>
    <property type="gene ID" value="CHLRE_06g278220v5"/>
</dbReference>
<feature type="signal peptide" evidence="5">
    <location>
        <begin position="1"/>
        <end position="21"/>
    </location>
</feature>
<dbReference type="RefSeq" id="XP_042923851.1">
    <property type="nucleotide sequence ID" value="XM_043063147.1"/>
</dbReference>
<evidence type="ECO:0000256" key="4">
    <source>
        <dbReference type="PROSITE-ProRule" id="PRU00076"/>
    </source>
</evidence>
<dbReference type="PaxDb" id="3055-EDO99652"/>
<dbReference type="InParanoid" id="A0A2K3DP78"/>
<dbReference type="KEGG" id="cre:CHLRE_06g278220v5"/>
<dbReference type="InterPro" id="IPR004263">
    <property type="entry name" value="Exostosin"/>
</dbReference>
<dbReference type="Proteomes" id="UP000006906">
    <property type="component" value="Chromosome 6"/>
</dbReference>
<accession>A0A2K3DP78</accession>
<dbReference type="PANTHER" id="PTHR11062">
    <property type="entry name" value="EXOSTOSIN HEPARAN SULFATE GLYCOSYLTRANSFERASE -RELATED"/>
    <property type="match status" value="1"/>
</dbReference>
<dbReference type="PROSITE" id="PS50026">
    <property type="entry name" value="EGF_3"/>
    <property type="match status" value="1"/>
</dbReference>
<protein>
    <recommendedName>
        <fullName evidence="6">EGF-like domain-containing protein</fullName>
    </recommendedName>
</protein>
<comment type="similarity">
    <text evidence="2">Belongs to the glycosyltransferase 47 family.</text>
</comment>
<dbReference type="PANTHER" id="PTHR11062:SF376">
    <property type="entry name" value="EXOSTOSIN FAMILY PROTEIN"/>
    <property type="match status" value="1"/>
</dbReference>
<gene>
    <name evidence="7" type="ORF">CHLRE_06g278220v5</name>
</gene>
<dbReference type="Pfam" id="PF03016">
    <property type="entry name" value="Exostosin_GT47"/>
    <property type="match status" value="1"/>
</dbReference>
<dbReference type="PROSITE" id="PS00022">
    <property type="entry name" value="EGF_1"/>
    <property type="match status" value="2"/>
</dbReference>
<feature type="disulfide bond" evidence="4">
    <location>
        <begin position="231"/>
        <end position="240"/>
    </location>
</feature>
<dbReference type="FunCoup" id="A0A2K3DP78">
    <property type="interactions" value="553"/>
</dbReference>
<organism evidence="7 8">
    <name type="scientific">Chlamydomonas reinhardtii</name>
    <name type="common">Chlamydomonas smithii</name>
    <dbReference type="NCBI Taxonomy" id="3055"/>
    <lineage>
        <taxon>Eukaryota</taxon>
        <taxon>Viridiplantae</taxon>
        <taxon>Chlorophyta</taxon>
        <taxon>core chlorophytes</taxon>
        <taxon>Chlorophyceae</taxon>
        <taxon>CS clade</taxon>
        <taxon>Chlamydomonadales</taxon>
        <taxon>Chlamydomonadaceae</taxon>
        <taxon>Chlamydomonas</taxon>
    </lineage>
</organism>
<keyword evidence="3" id="KW-0333">Golgi apparatus</keyword>
<dbReference type="GO" id="GO:0000139">
    <property type="term" value="C:Golgi membrane"/>
    <property type="evidence" value="ECO:0007669"/>
    <property type="project" value="UniProtKB-SubCell"/>
</dbReference>
<dbReference type="SMART" id="SM00181">
    <property type="entry name" value="EGF"/>
    <property type="match status" value="2"/>
</dbReference>
<evidence type="ECO:0000256" key="1">
    <source>
        <dbReference type="ARBA" id="ARBA00004323"/>
    </source>
</evidence>
<evidence type="ECO:0000256" key="2">
    <source>
        <dbReference type="ARBA" id="ARBA00010271"/>
    </source>
</evidence>
<keyword evidence="4" id="KW-0245">EGF-like domain</keyword>
<dbReference type="OrthoDB" id="1924787at2759"/>
<evidence type="ECO:0000256" key="3">
    <source>
        <dbReference type="ARBA" id="ARBA00023034"/>
    </source>
</evidence>
<keyword evidence="4" id="KW-1015">Disulfide bond</keyword>
<dbReference type="ExpressionAtlas" id="A0A2K3DP78">
    <property type="expression patterns" value="baseline and differential"/>
</dbReference>
<reference evidence="7 8" key="1">
    <citation type="journal article" date="2007" name="Science">
        <title>The Chlamydomonas genome reveals the evolution of key animal and plant functions.</title>
        <authorList>
            <person name="Merchant S.S."/>
            <person name="Prochnik S.E."/>
            <person name="Vallon O."/>
            <person name="Harris E.H."/>
            <person name="Karpowicz S.J."/>
            <person name="Witman G.B."/>
            <person name="Terry A."/>
            <person name="Salamov A."/>
            <person name="Fritz-Laylin L.K."/>
            <person name="Marechal-Drouard L."/>
            <person name="Marshall W.F."/>
            <person name="Qu L.H."/>
            <person name="Nelson D.R."/>
            <person name="Sanderfoot A.A."/>
            <person name="Spalding M.H."/>
            <person name="Kapitonov V.V."/>
            <person name="Ren Q."/>
            <person name="Ferris P."/>
            <person name="Lindquist E."/>
            <person name="Shapiro H."/>
            <person name="Lucas S.M."/>
            <person name="Grimwood J."/>
            <person name="Schmutz J."/>
            <person name="Cardol P."/>
            <person name="Cerutti H."/>
            <person name="Chanfreau G."/>
            <person name="Chen C.L."/>
            <person name="Cognat V."/>
            <person name="Croft M.T."/>
            <person name="Dent R."/>
            <person name="Dutcher S."/>
            <person name="Fernandez E."/>
            <person name="Fukuzawa H."/>
            <person name="Gonzalez-Ballester D."/>
            <person name="Gonzalez-Halphen D."/>
            <person name="Hallmann A."/>
            <person name="Hanikenne M."/>
            <person name="Hippler M."/>
            <person name="Inwood W."/>
            <person name="Jabbari K."/>
            <person name="Kalanon M."/>
            <person name="Kuras R."/>
            <person name="Lefebvre P.A."/>
            <person name="Lemaire S.D."/>
            <person name="Lobanov A.V."/>
            <person name="Lohr M."/>
            <person name="Manuell A."/>
            <person name="Meier I."/>
            <person name="Mets L."/>
            <person name="Mittag M."/>
            <person name="Mittelmeier T."/>
            <person name="Moroney J.V."/>
            <person name="Moseley J."/>
            <person name="Napoli C."/>
            <person name="Nedelcu A.M."/>
            <person name="Niyogi K."/>
            <person name="Novoselov S.V."/>
            <person name="Paulsen I.T."/>
            <person name="Pazour G."/>
            <person name="Purton S."/>
            <person name="Ral J.P."/>
            <person name="Riano-Pachon D.M."/>
            <person name="Riekhof W."/>
            <person name="Rymarquis L."/>
            <person name="Schroda M."/>
            <person name="Stern D."/>
            <person name="Umen J."/>
            <person name="Willows R."/>
            <person name="Wilson N."/>
            <person name="Zimmer S.L."/>
            <person name="Allmer J."/>
            <person name="Balk J."/>
            <person name="Bisova K."/>
            <person name="Chen C.J."/>
            <person name="Elias M."/>
            <person name="Gendler K."/>
            <person name="Hauser C."/>
            <person name="Lamb M.R."/>
            <person name="Ledford H."/>
            <person name="Long J.C."/>
            <person name="Minagawa J."/>
            <person name="Page M.D."/>
            <person name="Pan J."/>
            <person name="Pootakham W."/>
            <person name="Roje S."/>
            <person name="Rose A."/>
            <person name="Stahlberg E."/>
            <person name="Terauchi A.M."/>
            <person name="Yang P."/>
            <person name="Ball S."/>
            <person name="Bowler C."/>
            <person name="Dieckmann C.L."/>
            <person name="Gladyshev V.N."/>
            <person name="Green P."/>
            <person name="Jorgensen R."/>
            <person name="Mayfield S."/>
            <person name="Mueller-Roeber B."/>
            <person name="Rajamani S."/>
            <person name="Sayre R.T."/>
            <person name="Brokstein P."/>
            <person name="Dubchak I."/>
            <person name="Goodstein D."/>
            <person name="Hornick L."/>
            <person name="Huang Y.W."/>
            <person name="Jhaveri J."/>
            <person name="Luo Y."/>
            <person name="Martinez D."/>
            <person name="Ngau W.C."/>
            <person name="Otillar B."/>
            <person name="Poliakov A."/>
            <person name="Porter A."/>
            <person name="Szajkowski L."/>
            <person name="Werner G."/>
            <person name="Zhou K."/>
            <person name="Grigoriev I.V."/>
            <person name="Rokhsar D.S."/>
            <person name="Grossman A.R."/>
        </authorList>
    </citation>
    <scope>NUCLEOTIDE SEQUENCE [LARGE SCALE GENOMIC DNA]</scope>
    <source>
        <strain evidence="8">CC-503</strain>
    </source>
</reference>